<feature type="region of interest" description="Disordered" evidence="2">
    <location>
        <begin position="1"/>
        <end position="100"/>
    </location>
</feature>
<sequence length="597" mass="66027">MTLIQWPGLSISQDDLADPIPEERAGEVSRTPARRPRPRSADSRQPPAGAPVALKASASATGLSMTYSSSDAVPWTGPDRRGSTRLEPVPEADADLSPRRVERRTPLPLVLLPLSGEQVPPEMLVETVRSSASSGTGQALSAASAGGAPVRGAKLPPELMVTRPAGTAAKDAAPAQDGGRCSRCRELEEEIEKLRASHQEALERERSLWRERLQEAEEEAQRRLRDLESERSQNRAEAVAKLQDAQQKLKVEETRASSAESRLGQVRSEMSEQAEAAERAGAWKMEAQSHAASLSAAERRCEGHAERVARVRRHAAEVERQRKELVRNSSVQASQKLREELEHAQAERHELEKRLKKALPRIERLTAEDHRLSARLLQESEVAAAQAQSLKEEGLEVSRAKDQLQKQRRLARSEADTAEALQAQLAEAEQQRRGAQVELAKSQRLRQEEGKRRQAAFAAEREELRQEVAQLSERLRVAEGSAAGWLTLPSRAQAPLRPQASNISRLTSKQSMVSDRWMDDDTVEAESVATGVASKAVPATDAGIRLFEMIQLAKERSDQRRELTDATEEVREQARALEELLTLEQVPMTRAAYVEAI</sequence>
<protein>
    <submittedName>
        <fullName evidence="3">Uncharacterized protein</fullName>
    </submittedName>
</protein>
<dbReference type="EMBL" id="CAJNDS010000191">
    <property type="protein sequence ID" value="CAE7025040.1"/>
    <property type="molecule type" value="Genomic_DNA"/>
</dbReference>
<comment type="caution">
    <text evidence="3">The sequence shown here is derived from an EMBL/GenBank/DDBJ whole genome shotgun (WGS) entry which is preliminary data.</text>
</comment>
<organism evidence="3 4">
    <name type="scientific">Symbiodinium natans</name>
    <dbReference type="NCBI Taxonomy" id="878477"/>
    <lineage>
        <taxon>Eukaryota</taxon>
        <taxon>Sar</taxon>
        <taxon>Alveolata</taxon>
        <taxon>Dinophyceae</taxon>
        <taxon>Suessiales</taxon>
        <taxon>Symbiodiniaceae</taxon>
        <taxon>Symbiodinium</taxon>
    </lineage>
</organism>
<reference evidence="3" key="1">
    <citation type="submission" date="2021-02" db="EMBL/GenBank/DDBJ databases">
        <authorList>
            <person name="Dougan E. K."/>
            <person name="Rhodes N."/>
            <person name="Thang M."/>
            <person name="Chan C."/>
        </authorList>
    </citation>
    <scope>NUCLEOTIDE SEQUENCE</scope>
</reference>
<feature type="region of interest" description="Disordered" evidence="2">
    <location>
        <begin position="126"/>
        <end position="154"/>
    </location>
</feature>
<name>A0A812I9B5_9DINO</name>
<dbReference type="AlphaFoldDB" id="A0A812I9B5"/>
<feature type="coiled-coil region" evidence="1">
    <location>
        <begin position="549"/>
        <end position="583"/>
    </location>
</feature>
<evidence type="ECO:0000313" key="3">
    <source>
        <dbReference type="EMBL" id="CAE7025040.1"/>
    </source>
</evidence>
<accession>A0A812I9B5</accession>
<evidence type="ECO:0000313" key="4">
    <source>
        <dbReference type="Proteomes" id="UP000604046"/>
    </source>
</evidence>
<evidence type="ECO:0000256" key="2">
    <source>
        <dbReference type="SAM" id="MobiDB-lite"/>
    </source>
</evidence>
<dbReference type="OrthoDB" id="448433at2759"/>
<dbReference type="Proteomes" id="UP000604046">
    <property type="component" value="Unassembled WGS sequence"/>
</dbReference>
<proteinExistence type="predicted"/>
<feature type="coiled-coil region" evidence="1">
    <location>
        <begin position="308"/>
        <end position="481"/>
    </location>
</feature>
<feature type="compositionally biased region" description="Polar residues" evidence="2">
    <location>
        <begin position="58"/>
        <end position="71"/>
    </location>
</feature>
<keyword evidence="1" id="KW-0175">Coiled coil</keyword>
<keyword evidence="4" id="KW-1185">Reference proteome</keyword>
<feature type="compositionally biased region" description="Low complexity" evidence="2">
    <location>
        <begin position="130"/>
        <end position="148"/>
    </location>
</feature>
<evidence type="ECO:0000256" key="1">
    <source>
        <dbReference type="SAM" id="Coils"/>
    </source>
</evidence>
<gene>
    <name evidence="3" type="ORF">SNAT2548_LOCUS3156</name>
</gene>
<feature type="region of interest" description="Disordered" evidence="2">
    <location>
        <begin position="246"/>
        <end position="281"/>
    </location>
</feature>